<dbReference type="Proteomes" id="UP001603857">
    <property type="component" value="Unassembled WGS sequence"/>
</dbReference>
<gene>
    <name evidence="2" type="ORF">Fmac_016772</name>
</gene>
<feature type="transmembrane region" description="Helical" evidence="1">
    <location>
        <begin position="79"/>
        <end position="99"/>
    </location>
</feature>
<dbReference type="AlphaFoldDB" id="A0ABD1MID4"/>
<feature type="transmembrane region" description="Helical" evidence="1">
    <location>
        <begin position="106"/>
        <end position="125"/>
    </location>
</feature>
<evidence type="ECO:0000313" key="3">
    <source>
        <dbReference type="Proteomes" id="UP001603857"/>
    </source>
</evidence>
<dbReference type="EMBL" id="JBGMDY010000005">
    <property type="protein sequence ID" value="KAL2335559.1"/>
    <property type="molecule type" value="Genomic_DNA"/>
</dbReference>
<keyword evidence="1" id="KW-0472">Membrane</keyword>
<proteinExistence type="predicted"/>
<keyword evidence="3" id="KW-1185">Reference proteome</keyword>
<comment type="caution">
    <text evidence="2">The sequence shown here is derived from an EMBL/GenBank/DDBJ whole genome shotgun (WGS) entry which is preliminary data.</text>
</comment>
<feature type="transmembrane region" description="Helical" evidence="1">
    <location>
        <begin position="137"/>
        <end position="164"/>
    </location>
</feature>
<keyword evidence="1" id="KW-1133">Transmembrane helix</keyword>
<sequence>MSSSSSVLPNFSDEPNIGLRGMVPYVVVMLSSTLSWGYITMVAYNKGDNPMVLFAAFSYLVYNLLQQPYRPTPDNNFTFLIWFALSAFMLGSACAFATFLTLLDSICFFCLAIAGSALLFCVWWHPANNQLYVDLVYYFAPILLLLFGISRTYLATQLIFHAAIMGARTLFHRHHRSTPLPTN</sequence>
<organism evidence="2 3">
    <name type="scientific">Flemingia macrophylla</name>
    <dbReference type="NCBI Taxonomy" id="520843"/>
    <lineage>
        <taxon>Eukaryota</taxon>
        <taxon>Viridiplantae</taxon>
        <taxon>Streptophyta</taxon>
        <taxon>Embryophyta</taxon>
        <taxon>Tracheophyta</taxon>
        <taxon>Spermatophyta</taxon>
        <taxon>Magnoliopsida</taxon>
        <taxon>eudicotyledons</taxon>
        <taxon>Gunneridae</taxon>
        <taxon>Pentapetalae</taxon>
        <taxon>rosids</taxon>
        <taxon>fabids</taxon>
        <taxon>Fabales</taxon>
        <taxon>Fabaceae</taxon>
        <taxon>Papilionoideae</taxon>
        <taxon>50 kb inversion clade</taxon>
        <taxon>NPAAA clade</taxon>
        <taxon>indigoferoid/millettioid clade</taxon>
        <taxon>Phaseoleae</taxon>
        <taxon>Flemingia</taxon>
    </lineage>
</organism>
<evidence type="ECO:0008006" key="4">
    <source>
        <dbReference type="Google" id="ProtNLM"/>
    </source>
</evidence>
<evidence type="ECO:0000256" key="1">
    <source>
        <dbReference type="SAM" id="Phobius"/>
    </source>
</evidence>
<keyword evidence="1" id="KW-0812">Transmembrane</keyword>
<evidence type="ECO:0000313" key="2">
    <source>
        <dbReference type="EMBL" id="KAL2335559.1"/>
    </source>
</evidence>
<protein>
    <recommendedName>
        <fullName evidence="4">Vitamin K epoxide reductase domain-containing protein</fullName>
    </recommendedName>
</protein>
<feature type="transmembrane region" description="Helical" evidence="1">
    <location>
        <begin position="51"/>
        <end position="67"/>
    </location>
</feature>
<name>A0ABD1MID4_9FABA</name>
<reference evidence="2 3" key="1">
    <citation type="submission" date="2024-08" db="EMBL/GenBank/DDBJ databases">
        <title>Insights into the chromosomal genome structure of Flemingia macrophylla.</title>
        <authorList>
            <person name="Ding Y."/>
            <person name="Zhao Y."/>
            <person name="Bi W."/>
            <person name="Wu M."/>
            <person name="Zhao G."/>
            <person name="Gong Y."/>
            <person name="Li W."/>
            <person name="Zhang P."/>
        </authorList>
    </citation>
    <scope>NUCLEOTIDE SEQUENCE [LARGE SCALE GENOMIC DNA]</scope>
    <source>
        <strain evidence="2">DYQJB</strain>
        <tissue evidence="2">Leaf</tissue>
    </source>
</reference>
<feature type="transmembrane region" description="Helical" evidence="1">
    <location>
        <begin position="22"/>
        <end position="44"/>
    </location>
</feature>
<accession>A0ABD1MID4</accession>